<dbReference type="InterPro" id="IPR036034">
    <property type="entry name" value="PDZ_sf"/>
</dbReference>
<feature type="domain" description="PDZ" evidence="2">
    <location>
        <begin position="250"/>
        <end position="326"/>
    </location>
</feature>
<feature type="compositionally biased region" description="Low complexity" evidence="1">
    <location>
        <begin position="356"/>
        <end position="369"/>
    </location>
</feature>
<feature type="region of interest" description="Disordered" evidence="1">
    <location>
        <begin position="338"/>
        <end position="387"/>
    </location>
</feature>
<protein>
    <submittedName>
        <fullName evidence="4">PDZ domain-containing protein</fullName>
    </submittedName>
</protein>
<feature type="region of interest" description="Disordered" evidence="1">
    <location>
        <begin position="1"/>
        <end position="58"/>
    </location>
</feature>
<dbReference type="WBParaSite" id="maker-uti_cns_0027280-snap-gene-0.2-mRNA-1">
    <property type="protein sequence ID" value="maker-uti_cns_0027280-snap-gene-0.2-mRNA-1"/>
    <property type="gene ID" value="maker-uti_cns_0027280-snap-gene-0.2"/>
</dbReference>
<dbReference type="PANTHER" id="PTHR19964">
    <property type="entry name" value="MULTIPLE PDZ DOMAIN PROTEIN"/>
    <property type="match status" value="1"/>
</dbReference>
<evidence type="ECO:0000313" key="3">
    <source>
        <dbReference type="Proteomes" id="UP000095280"/>
    </source>
</evidence>
<dbReference type="InterPro" id="IPR051342">
    <property type="entry name" value="PDZ_scaffold"/>
</dbReference>
<accession>A0A1I8IXK1</accession>
<sequence length="405" mass="43154">PPQQQQQQQLHIGSAEAKLSKSSGVTQHWEDHKGDSGLSRCRDSHAPNLGGEAEPDVMRPERLAQQYVDINGDVLVLSIDKRGRPALGLSLAGNRDASVMSIFVCGIRPDSAAATTAGFGSVDGHVLQGKSHLNAVPIINDACSASVRLVVVRRPTNISAMAVKPIPPPRSVPLDYWETNQKQPDTLITPTEMEMLAEGAIDTEQLMLIGKTAEQNGQQHRVGAYGLEIDCVLVKGKLGLGFAITEMEDIADVNRPPTAVQDDSAGTAAAAQSPSSRRAGVLVKHITERGPAEIEGSLRPGDRLLRANGVDLAEAAYDEALDCLRSLPAGEVRLTVARQPQQQPANESAEPPDLDQQQQPQQQQQQQQPDMDANGGEDAQTVRIEINKGEAGTLGIGIVGGCDTE</sequence>
<feature type="region of interest" description="Disordered" evidence="1">
    <location>
        <begin position="254"/>
        <end position="279"/>
    </location>
</feature>
<evidence type="ECO:0000259" key="2">
    <source>
        <dbReference type="PROSITE" id="PS50106"/>
    </source>
</evidence>
<feature type="compositionally biased region" description="Low complexity" evidence="1">
    <location>
        <begin position="268"/>
        <end position="279"/>
    </location>
</feature>
<dbReference type="Proteomes" id="UP000095280">
    <property type="component" value="Unplaced"/>
</dbReference>
<dbReference type="Pfam" id="PF00595">
    <property type="entry name" value="PDZ"/>
    <property type="match status" value="1"/>
</dbReference>
<dbReference type="AlphaFoldDB" id="A0A1I8IXK1"/>
<dbReference type="SUPFAM" id="SSF50156">
    <property type="entry name" value="PDZ domain-like"/>
    <property type="match status" value="2"/>
</dbReference>
<feature type="compositionally biased region" description="Basic and acidic residues" evidence="1">
    <location>
        <begin position="28"/>
        <end position="45"/>
    </location>
</feature>
<proteinExistence type="predicted"/>
<organism evidence="3 4">
    <name type="scientific">Macrostomum lignano</name>
    <dbReference type="NCBI Taxonomy" id="282301"/>
    <lineage>
        <taxon>Eukaryota</taxon>
        <taxon>Metazoa</taxon>
        <taxon>Spiralia</taxon>
        <taxon>Lophotrochozoa</taxon>
        <taxon>Platyhelminthes</taxon>
        <taxon>Rhabditophora</taxon>
        <taxon>Macrostomorpha</taxon>
        <taxon>Macrostomida</taxon>
        <taxon>Macrostomidae</taxon>
        <taxon>Macrostomum</taxon>
    </lineage>
</organism>
<dbReference type="InterPro" id="IPR001478">
    <property type="entry name" value="PDZ"/>
</dbReference>
<dbReference type="Gene3D" id="2.30.42.10">
    <property type="match status" value="2"/>
</dbReference>
<dbReference type="PANTHER" id="PTHR19964:SF92">
    <property type="entry name" value="PATJ HOMOLOG"/>
    <property type="match status" value="1"/>
</dbReference>
<evidence type="ECO:0000313" key="4">
    <source>
        <dbReference type="WBParaSite" id="maker-uti_cns_0027280-snap-gene-0.2-mRNA-1"/>
    </source>
</evidence>
<dbReference type="PROSITE" id="PS50106">
    <property type="entry name" value="PDZ"/>
    <property type="match status" value="1"/>
</dbReference>
<evidence type="ECO:0000256" key="1">
    <source>
        <dbReference type="SAM" id="MobiDB-lite"/>
    </source>
</evidence>
<reference evidence="4" key="1">
    <citation type="submission" date="2016-11" db="UniProtKB">
        <authorList>
            <consortium name="WormBaseParasite"/>
        </authorList>
    </citation>
    <scope>IDENTIFICATION</scope>
</reference>
<keyword evidence="3" id="KW-1185">Reference proteome</keyword>
<dbReference type="SMART" id="SM00228">
    <property type="entry name" value="PDZ"/>
    <property type="match status" value="2"/>
</dbReference>
<name>A0A1I8IXK1_9PLAT</name>